<evidence type="ECO:0000313" key="3">
    <source>
        <dbReference type="Proteomes" id="UP000054558"/>
    </source>
</evidence>
<feature type="compositionally biased region" description="Basic and acidic residues" evidence="1">
    <location>
        <begin position="108"/>
        <end position="122"/>
    </location>
</feature>
<protein>
    <submittedName>
        <fullName evidence="2">Uncharacterized protein</fullName>
    </submittedName>
</protein>
<reference evidence="2 3" key="1">
    <citation type="journal article" date="2014" name="Nat. Commun.">
        <title>Klebsormidium flaccidum genome reveals primary factors for plant terrestrial adaptation.</title>
        <authorList>
            <person name="Hori K."/>
            <person name="Maruyama F."/>
            <person name="Fujisawa T."/>
            <person name="Togashi T."/>
            <person name="Yamamoto N."/>
            <person name="Seo M."/>
            <person name="Sato S."/>
            <person name="Yamada T."/>
            <person name="Mori H."/>
            <person name="Tajima N."/>
            <person name="Moriyama T."/>
            <person name="Ikeuchi M."/>
            <person name="Watanabe M."/>
            <person name="Wada H."/>
            <person name="Kobayashi K."/>
            <person name="Saito M."/>
            <person name="Masuda T."/>
            <person name="Sasaki-Sekimoto Y."/>
            <person name="Mashiguchi K."/>
            <person name="Awai K."/>
            <person name="Shimojima M."/>
            <person name="Masuda S."/>
            <person name="Iwai M."/>
            <person name="Nobusawa T."/>
            <person name="Narise T."/>
            <person name="Kondo S."/>
            <person name="Saito H."/>
            <person name="Sato R."/>
            <person name="Murakawa M."/>
            <person name="Ihara Y."/>
            <person name="Oshima-Yamada Y."/>
            <person name="Ohtaka K."/>
            <person name="Satoh M."/>
            <person name="Sonobe K."/>
            <person name="Ishii M."/>
            <person name="Ohtani R."/>
            <person name="Kanamori-Sato M."/>
            <person name="Honoki R."/>
            <person name="Miyazaki D."/>
            <person name="Mochizuki H."/>
            <person name="Umetsu J."/>
            <person name="Higashi K."/>
            <person name="Shibata D."/>
            <person name="Kamiya Y."/>
            <person name="Sato N."/>
            <person name="Nakamura Y."/>
            <person name="Tabata S."/>
            <person name="Ida S."/>
            <person name="Kurokawa K."/>
            <person name="Ohta H."/>
        </authorList>
    </citation>
    <scope>NUCLEOTIDE SEQUENCE [LARGE SCALE GENOMIC DNA]</scope>
    <source>
        <strain evidence="2 3">NIES-2285</strain>
    </source>
</reference>
<keyword evidence="3" id="KW-1185">Reference proteome</keyword>
<dbReference type="EMBL" id="DF237501">
    <property type="protein sequence ID" value="GAQ89694.1"/>
    <property type="molecule type" value="Genomic_DNA"/>
</dbReference>
<feature type="compositionally biased region" description="Basic and acidic residues" evidence="1">
    <location>
        <begin position="56"/>
        <end position="65"/>
    </location>
</feature>
<evidence type="ECO:0000313" key="2">
    <source>
        <dbReference type="EMBL" id="GAQ89694.1"/>
    </source>
</evidence>
<dbReference type="AlphaFoldDB" id="A0A1Y1IFR8"/>
<evidence type="ECO:0000256" key="1">
    <source>
        <dbReference type="SAM" id="MobiDB-lite"/>
    </source>
</evidence>
<organism evidence="2 3">
    <name type="scientific">Klebsormidium nitens</name>
    <name type="common">Green alga</name>
    <name type="synonym">Ulothrix nitens</name>
    <dbReference type="NCBI Taxonomy" id="105231"/>
    <lineage>
        <taxon>Eukaryota</taxon>
        <taxon>Viridiplantae</taxon>
        <taxon>Streptophyta</taxon>
        <taxon>Klebsormidiophyceae</taxon>
        <taxon>Klebsormidiales</taxon>
        <taxon>Klebsormidiaceae</taxon>
        <taxon>Klebsormidium</taxon>
    </lineage>
</organism>
<gene>
    <name evidence="2" type="ORF">KFL_005520010</name>
</gene>
<feature type="non-terminal residue" evidence="2">
    <location>
        <position position="257"/>
    </location>
</feature>
<feature type="region of interest" description="Disordered" evidence="1">
    <location>
        <begin position="1"/>
        <end position="131"/>
    </location>
</feature>
<proteinExistence type="predicted"/>
<sequence length="257" mass="26059">MASLAPLGVRPPASRNRSANSAPVATVAAVVGASRVTKDHGAHSAPTGAVGTLGDAKQKDVKGVETEVPPADPKEPAPGTGNGAEGGTTSNVAAKGNTGDGVSMRGDNSGREDKEKGEKEVEQGVTEELGAPDEVLVPNAVLVAFPDAAAITKEPLISLVNSEGYSIVSKAELTTHFLPKGWVGTLILKPGASDDPVRLSPSFDPDGGEYVWWLGAGEYVMEAQPKQQRGGLGLGRGGARGVAGGVARTAMHGQART</sequence>
<dbReference type="Proteomes" id="UP000054558">
    <property type="component" value="Unassembled WGS sequence"/>
</dbReference>
<accession>A0A1Y1IFR8</accession>
<feature type="compositionally biased region" description="Low complexity" evidence="1">
    <location>
        <begin position="18"/>
        <end position="35"/>
    </location>
</feature>
<name>A0A1Y1IFR8_KLENI</name>